<dbReference type="Pfam" id="PF00690">
    <property type="entry name" value="Cation_ATPase_N"/>
    <property type="match status" value="1"/>
</dbReference>
<feature type="transmembrane region" description="Helical" evidence="9">
    <location>
        <begin position="957"/>
        <end position="980"/>
    </location>
</feature>
<dbReference type="InterPro" id="IPR036412">
    <property type="entry name" value="HAD-like_sf"/>
</dbReference>
<evidence type="ECO:0000256" key="9">
    <source>
        <dbReference type="SAM" id="Phobius"/>
    </source>
</evidence>
<dbReference type="InterPro" id="IPR044492">
    <property type="entry name" value="P_typ_ATPase_HD_dom"/>
</dbReference>
<dbReference type="OrthoDB" id="158672at2759"/>
<dbReference type="Gene3D" id="2.70.150.10">
    <property type="entry name" value="Calcium-transporting ATPase, cytoplasmic transduction domain A"/>
    <property type="match status" value="1"/>
</dbReference>
<keyword evidence="6" id="KW-1278">Translocase</keyword>
<dbReference type="Gene3D" id="3.40.1110.10">
    <property type="entry name" value="Calcium-transporting ATPase, cytoplasmic domain N"/>
    <property type="match status" value="1"/>
</dbReference>
<dbReference type="SMART" id="SM00831">
    <property type="entry name" value="Cation_ATPase_N"/>
    <property type="match status" value="1"/>
</dbReference>
<evidence type="ECO:0000256" key="4">
    <source>
        <dbReference type="ARBA" id="ARBA00022741"/>
    </source>
</evidence>
<dbReference type="Gene3D" id="1.20.1110.10">
    <property type="entry name" value="Calcium-transporting ATPase, transmembrane domain"/>
    <property type="match status" value="1"/>
</dbReference>
<feature type="transmembrane region" description="Helical" evidence="9">
    <location>
        <begin position="826"/>
        <end position="850"/>
    </location>
</feature>
<dbReference type="PRINTS" id="PR00119">
    <property type="entry name" value="CATATPASE"/>
</dbReference>
<feature type="transmembrane region" description="Helical" evidence="9">
    <location>
        <begin position="1031"/>
        <end position="1049"/>
    </location>
</feature>
<sequence>MSFPKTDTRVSTSGQTSHKVPGYGIQIGYRTLSVRVEDRDLPAKPKVSADPADAIASIDVHLINPEDVYTRYSTHPSFGLEGTAVQRRSKDGKNIISPPATQYWKKAMNYVFGGFNFLMWIAFILTLLSYQPLGQPAPQVFVLGVAILLASNLQREYLAVLLVIIVSATFYALVDWNASRIMKSIKSLIANEASVIRDGKQQVIAASDIVVGDVVVLSAGDRVPADVRIVQASSDLRFDRSLLTGESDMIPGALDATSDNALETRNLALTSTFVVQGACTGVVFATGDRTVMGRLVSMSGEKKFKLTTIQKEVWFFTKIISALALFFFCLSLLLYGVWLRRTYPGYDTTSTAIVNSIGCLTAFVPQGLPVCVALSLTVVARRMAKRHVLVKNLATIETLGCMSVLCSDKTGTLTAGKMMVENIAFFDNHFSVRDIHAKVSKTLEPKMFAGIKALHRIARLCNAAKFDGATIDRPIEERAVKGDPTDTALLRFSEALSIPSLEVSASGLLESWTKNFEIPFNSRNKWALTFMTEDGSAEKEPGSSWMLVKGAPDVLFRSCGRVMQTDGTSIPFGESERQRLATLQNEWSSEGQRVLALCHKSLDGVKLGLSPNDMEELMYSEVQDLTLVGLVGIRDPPREDVPSAIETIRRAGVRVFMVTGDFKLTAVAIARQVGIVSQERIEIIEDVRAAASEKVPPVSRYAVKPDENDPIRSLVLTGEDVSSLTSADWDVIVGFYSEIVFARTTPEQKMKIVEEIKYRGDNTVAVTGDGVNDAPALKAADIGVAMGSGSDVAKEAAALILLKNDFASIPVAIEMGRLVFDNLKKVTLYLLPAGSYTEFMAVFANVLLGMQIPMTTYQQVCFCITNDVVMSISLMYEKPEADLMLRKPRNARTDRLTDWRLFVQVYLFIGLMLWPCAMGMWFLYMHQQHLSFYDVLLVFNKWQDGWQHYPVEQLTEFVYVGSCVYYVTLVFGQYGSLLSVRNRRVSMLHSNPLWGPRRNLVVPCGMVATAAIAVINLYGPGLQRVFDMRPIPAMFWGIPFGFALGILIMDELRKLIVRTYPKSFIAWIAW</sequence>
<dbReference type="InterPro" id="IPR001757">
    <property type="entry name" value="P_typ_ATPase"/>
</dbReference>
<dbReference type="SFLD" id="SFLDG00002">
    <property type="entry name" value="C1.7:_P-type_atpase_like"/>
    <property type="match status" value="1"/>
</dbReference>
<evidence type="ECO:0000256" key="7">
    <source>
        <dbReference type="ARBA" id="ARBA00022989"/>
    </source>
</evidence>
<dbReference type="InterPro" id="IPR008250">
    <property type="entry name" value="ATPase_P-typ_transduc_dom_A_sf"/>
</dbReference>
<dbReference type="GO" id="GO:1990573">
    <property type="term" value="P:potassium ion import across plasma membrane"/>
    <property type="evidence" value="ECO:0007669"/>
    <property type="project" value="TreeGrafter"/>
</dbReference>
<dbReference type="Gene3D" id="3.40.50.1000">
    <property type="entry name" value="HAD superfamily/HAD-like"/>
    <property type="match status" value="1"/>
</dbReference>
<evidence type="ECO:0000259" key="10">
    <source>
        <dbReference type="SMART" id="SM00831"/>
    </source>
</evidence>
<name>A0A0C9VFK9_9AGAM</name>
<feature type="transmembrane region" description="Helical" evidence="9">
    <location>
        <begin position="313"/>
        <end position="338"/>
    </location>
</feature>
<dbReference type="GO" id="GO:0030007">
    <property type="term" value="P:intracellular potassium ion homeostasis"/>
    <property type="evidence" value="ECO:0007669"/>
    <property type="project" value="TreeGrafter"/>
</dbReference>
<dbReference type="InterPro" id="IPR059000">
    <property type="entry name" value="ATPase_P-type_domA"/>
</dbReference>
<feature type="domain" description="Cation-transporting P-type ATPase N-terminal" evidence="10">
    <location>
        <begin position="59"/>
        <end position="131"/>
    </location>
</feature>
<dbReference type="InterPro" id="IPR004014">
    <property type="entry name" value="ATPase_P-typ_cation-transptr_N"/>
</dbReference>
<keyword evidence="7 9" id="KW-1133">Transmembrane helix</keyword>
<evidence type="ECO:0000313" key="12">
    <source>
        <dbReference type="Proteomes" id="UP000053820"/>
    </source>
</evidence>
<feature type="transmembrane region" description="Helical" evidence="9">
    <location>
        <begin position="110"/>
        <end position="130"/>
    </location>
</feature>
<dbReference type="HOGENOM" id="CLU_002360_4_1_1"/>
<dbReference type="GO" id="GO:1902600">
    <property type="term" value="P:proton transmembrane transport"/>
    <property type="evidence" value="ECO:0007669"/>
    <property type="project" value="TreeGrafter"/>
</dbReference>
<dbReference type="AlphaFoldDB" id="A0A0C9VFK9"/>
<dbReference type="Pfam" id="PF08282">
    <property type="entry name" value="Hydrolase_3"/>
    <property type="match status" value="1"/>
</dbReference>
<keyword evidence="4" id="KW-0547">Nucleotide-binding</keyword>
<dbReference type="InterPro" id="IPR023298">
    <property type="entry name" value="ATPase_P-typ_TM_dom_sf"/>
</dbReference>
<evidence type="ECO:0000313" key="11">
    <source>
        <dbReference type="EMBL" id="KIJ64309.1"/>
    </source>
</evidence>
<evidence type="ECO:0000256" key="5">
    <source>
        <dbReference type="ARBA" id="ARBA00022840"/>
    </source>
</evidence>
<dbReference type="InterPro" id="IPR006068">
    <property type="entry name" value="ATPase_P-typ_cation-transptr_C"/>
</dbReference>
<dbReference type="Pfam" id="PF13246">
    <property type="entry name" value="Cation_ATPase"/>
    <property type="match status" value="1"/>
</dbReference>
<keyword evidence="3 9" id="KW-0812">Transmembrane</keyword>
<accession>A0A0C9VFK9</accession>
<dbReference type="Pfam" id="PF00122">
    <property type="entry name" value="E1-E2_ATPase"/>
    <property type="match status" value="1"/>
</dbReference>
<evidence type="ECO:0000256" key="3">
    <source>
        <dbReference type="ARBA" id="ARBA00022692"/>
    </source>
</evidence>
<dbReference type="InterPro" id="IPR023214">
    <property type="entry name" value="HAD_sf"/>
</dbReference>
<dbReference type="SUPFAM" id="SSF81665">
    <property type="entry name" value="Calcium ATPase, transmembrane domain M"/>
    <property type="match status" value="1"/>
</dbReference>
<dbReference type="GO" id="GO:0005524">
    <property type="term" value="F:ATP binding"/>
    <property type="evidence" value="ECO:0007669"/>
    <property type="project" value="UniProtKB-KW"/>
</dbReference>
<dbReference type="InterPro" id="IPR050510">
    <property type="entry name" value="Cation_transp_ATPase_P-type"/>
</dbReference>
<dbReference type="SUPFAM" id="SSF56784">
    <property type="entry name" value="HAD-like"/>
    <property type="match status" value="1"/>
</dbReference>
<dbReference type="PANTHER" id="PTHR43294">
    <property type="entry name" value="SODIUM/POTASSIUM-TRANSPORTING ATPASE SUBUNIT ALPHA"/>
    <property type="match status" value="1"/>
</dbReference>
<dbReference type="NCBIfam" id="TIGR01494">
    <property type="entry name" value="ATPase_P-type"/>
    <property type="match status" value="2"/>
</dbReference>
<dbReference type="GO" id="GO:0005391">
    <property type="term" value="F:P-type sodium:potassium-exchanging transporter activity"/>
    <property type="evidence" value="ECO:0007669"/>
    <property type="project" value="TreeGrafter"/>
</dbReference>
<protein>
    <recommendedName>
        <fullName evidence="10">Cation-transporting P-type ATPase N-terminal domain-containing protein</fullName>
    </recommendedName>
</protein>
<comment type="subcellular location">
    <subcellularLocation>
        <location evidence="1">Cell membrane</location>
        <topology evidence="1">Multi-pass membrane protein</topology>
    </subcellularLocation>
</comment>
<dbReference type="SFLD" id="SFLDF00027">
    <property type="entry name" value="p-type_atpase"/>
    <property type="match status" value="1"/>
</dbReference>
<dbReference type="SUPFAM" id="SSF81660">
    <property type="entry name" value="Metal cation-transporting ATPase, ATP-binding domain N"/>
    <property type="match status" value="1"/>
</dbReference>
<dbReference type="Pfam" id="PF00689">
    <property type="entry name" value="Cation_ATPase_C"/>
    <property type="match status" value="1"/>
</dbReference>
<keyword evidence="8 9" id="KW-0472">Membrane</keyword>
<evidence type="ECO:0000256" key="8">
    <source>
        <dbReference type="ARBA" id="ARBA00023136"/>
    </source>
</evidence>
<evidence type="ECO:0000256" key="2">
    <source>
        <dbReference type="ARBA" id="ARBA00022475"/>
    </source>
</evidence>
<dbReference type="PROSITE" id="PS00154">
    <property type="entry name" value="ATPASE_E1_E2"/>
    <property type="match status" value="1"/>
</dbReference>
<dbReference type="FunFam" id="3.40.50.1000:FF:000083">
    <property type="entry name" value="Sodium/potassium-transporting ATPase subunit alpha"/>
    <property type="match status" value="1"/>
</dbReference>
<dbReference type="GO" id="GO:0036376">
    <property type="term" value="P:sodium ion export across plasma membrane"/>
    <property type="evidence" value="ECO:0007669"/>
    <property type="project" value="TreeGrafter"/>
</dbReference>
<gene>
    <name evidence="11" type="ORF">HYDPIDRAFT_168006</name>
</gene>
<feature type="transmembrane region" description="Helical" evidence="9">
    <location>
        <begin position="897"/>
        <end position="924"/>
    </location>
</feature>
<dbReference type="SFLD" id="SFLDS00003">
    <property type="entry name" value="Haloacid_Dehalogenase"/>
    <property type="match status" value="1"/>
</dbReference>
<dbReference type="GO" id="GO:0006883">
    <property type="term" value="P:intracellular sodium ion homeostasis"/>
    <property type="evidence" value="ECO:0007669"/>
    <property type="project" value="TreeGrafter"/>
</dbReference>
<keyword evidence="12" id="KW-1185">Reference proteome</keyword>
<keyword evidence="5" id="KW-0067">ATP-binding</keyword>
<dbReference type="InterPro" id="IPR023299">
    <property type="entry name" value="ATPase_P-typ_cyto_dom_N"/>
</dbReference>
<dbReference type="GO" id="GO:0016887">
    <property type="term" value="F:ATP hydrolysis activity"/>
    <property type="evidence" value="ECO:0007669"/>
    <property type="project" value="InterPro"/>
</dbReference>
<dbReference type="SUPFAM" id="SSF81653">
    <property type="entry name" value="Calcium ATPase, transduction domain A"/>
    <property type="match status" value="1"/>
</dbReference>
<dbReference type="InterPro" id="IPR018303">
    <property type="entry name" value="ATPase_P-typ_P_site"/>
</dbReference>
<feature type="transmembrane region" description="Helical" evidence="9">
    <location>
        <begin position="1000"/>
        <end position="1019"/>
    </location>
</feature>
<evidence type="ECO:0000256" key="1">
    <source>
        <dbReference type="ARBA" id="ARBA00004651"/>
    </source>
</evidence>
<keyword evidence="2" id="KW-1003">Cell membrane</keyword>
<reference evidence="11 12" key="1">
    <citation type="submission" date="2014-04" db="EMBL/GenBank/DDBJ databases">
        <title>Evolutionary Origins and Diversification of the Mycorrhizal Mutualists.</title>
        <authorList>
            <consortium name="DOE Joint Genome Institute"/>
            <consortium name="Mycorrhizal Genomics Consortium"/>
            <person name="Kohler A."/>
            <person name="Kuo A."/>
            <person name="Nagy L.G."/>
            <person name="Floudas D."/>
            <person name="Copeland A."/>
            <person name="Barry K.W."/>
            <person name="Cichocki N."/>
            <person name="Veneault-Fourrey C."/>
            <person name="LaButti K."/>
            <person name="Lindquist E.A."/>
            <person name="Lipzen A."/>
            <person name="Lundell T."/>
            <person name="Morin E."/>
            <person name="Murat C."/>
            <person name="Riley R."/>
            <person name="Ohm R."/>
            <person name="Sun H."/>
            <person name="Tunlid A."/>
            <person name="Henrissat B."/>
            <person name="Grigoriev I.V."/>
            <person name="Hibbett D.S."/>
            <person name="Martin F."/>
        </authorList>
    </citation>
    <scope>NUCLEOTIDE SEQUENCE [LARGE SCALE GENOMIC DNA]</scope>
    <source>
        <strain evidence="11 12">MD-312</strain>
    </source>
</reference>
<feature type="transmembrane region" description="Helical" evidence="9">
    <location>
        <begin position="157"/>
        <end position="174"/>
    </location>
</feature>
<dbReference type="Proteomes" id="UP000053820">
    <property type="component" value="Unassembled WGS sequence"/>
</dbReference>
<proteinExistence type="predicted"/>
<dbReference type="EMBL" id="KN839847">
    <property type="protein sequence ID" value="KIJ64309.1"/>
    <property type="molecule type" value="Genomic_DNA"/>
</dbReference>
<evidence type="ECO:0000256" key="6">
    <source>
        <dbReference type="ARBA" id="ARBA00022967"/>
    </source>
</evidence>
<dbReference type="PRINTS" id="PR00121">
    <property type="entry name" value="NAKATPASE"/>
</dbReference>
<dbReference type="PANTHER" id="PTHR43294:SF21">
    <property type="entry name" value="CATION TRANSPORTING ATPASE"/>
    <property type="match status" value="1"/>
</dbReference>
<organism evidence="11 12">
    <name type="scientific">Hydnomerulius pinastri MD-312</name>
    <dbReference type="NCBI Taxonomy" id="994086"/>
    <lineage>
        <taxon>Eukaryota</taxon>
        <taxon>Fungi</taxon>
        <taxon>Dikarya</taxon>
        <taxon>Basidiomycota</taxon>
        <taxon>Agaricomycotina</taxon>
        <taxon>Agaricomycetes</taxon>
        <taxon>Agaricomycetidae</taxon>
        <taxon>Boletales</taxon>
        <taxon>Boletales incertae sedis</taxon>
        <taxon>Leucogyrophana</taxon>
    </lineage>
</organism>
<dbReference type="GO" id="GO:0005886">
    <property type="term" value="C:plasma membrane"/>
    <property type="evidence" value="ECO:0007669"/>
    <property type="project" value="UniProtKB-SubCell"/>
</dbReference>